<comment type="caution">
    <text evidence="5">The sequence shown here is derived from an EMBL/GenBank/DDBJ whole genome shotgun (WGS) entry which is preliminary data.</text>
</comment>
<dbReference type="InterPro" id="IPR050951">
    <property type="entry name" value="Retrovirus_Pol_polyprotein"/>
</dbReference>
<protein>
    <submittedName>
        <fullName evidence="5">Transposon Ty3-G Gag-Pol polyprotein</fullName>
    </submittedName>
</protein>
<dbReference type="GO" id="GO:0016779">
    <property type="term" value="F:nucleotidyltransferase activity"/>
    <property type="evidence" value="ECO:0007669"/>
    <property type="project" value="UniProtKB-KW"/>
</dbReference>
<dbReference type="Pfam" id="PF17919">
    <property type="entry name" value="RT_RNaseH_2"/>
    <property type="match status" value="1"/>
</dbReference>
<dbReference type="SUPFAM" id="SSF50630">
    <property type="entry name" value="Acid proteases"/>
    <property type="match status" value="1"/>
</dbReference>
<dbReference type="Gene3D" id="3.30.420.10">
    <property type="entry name" value="Ribonuclease H-like superfamily/Ribonuclease H"/>
    <property type="match status" value="1"/>
</dbReference>
<dbReference type="GO" id="GO:0003676">
    <property type="term" value="F:nucleic acid binding"/>
    <property type="evidence" value="ECO:0007669"/>
    <property type="project" value="InterPro"/>
</dbReference>
<dbReference type="GO" id="GO:0008270">
    <property type="term" value="F:zinc ion binding"/>
    <property type="evidence" value="ECO:0007669"/>
    <property type="project" value="UniProtKB-KW"/>
</dbReference>
<dbReference type="InterPro" id="IPR005162">
    <property type="entry name" value="Retrotrans_gag_dom"/>
</dbReference>
<feature type="compositionally biased region" description="Polar residues" evidence="2">
    <location>
        <begin position="265"/>
        <end position="274"/>
    </location>
</feature>
<dbReference type="OrthoDB" id="1738613at2759"/>
<sequence>MVPERVVADDVESNTPALAEGTMPNEDENRLITLSQRGGEEAREAFLHMMNTWYTEFVRMNPNAQPPPPLPIPQPILVAPQVVEVVREDKPPVDRIRKHGAEEFWARKDNDPEKAEFWLENTIRVFNELSCTPKECMKCVVSLLRDSAYQWWNTLVSVVPREKITWEFFQEEFRKKYISQRFINQRRKEFLELKQVKIVGNIRSNRPECLQCGRHHLGECWAHENACFKCGSQDHFIKDCPEMMKEEKTQDVRSRSMARGRLQKNPGSGVSSKGNPREQAAKPEGRAPARIYAIRAREEASSPDVITGTFALHDTKIIALINPGSTHSYIFMKLVSKMSMPIESIEFVIKVSNPIGKNELVDKVCKDCPLMIRGHYFKVILMLLPFDEFDIILGIDWLTTHDVIVSCEKKYFELRCGSGDTLHVESDGQDISPVLISHMSAQRYVRKGYKAYLAFVMNAKETESKIEPVPIICDYLDVFPEELPGLPLVREVEFGIELTPGTVLISITPYRMDLTELRELKAQLQELIDKGFARSSCSPWGAPVLFVKKKDGTMRLCIDYRSHCVLQDRLNIGVLSVESKRLRCVKDCFLNEILRENQLYAKFNKSEFWLKEVGFLGHIISVDGVRVDPSKISAIVVWKPPKNISEKNVKFEWSEKCQQSFKKLKALLTEAPILVQPESGKEFVIYSDASLNGLGCVLMQEGKVITYASRQLKPHEKNYPTHDMELAAIMTLFDDGSILAELRAIPMFLQEICEAQKDDCELQVKKAQCESSVKFDLRINFNGCLMFRDKICVQRNEELIRRILYEAHNERLPVHPVKAEHQVPLGLLQPIMVPEWKWDCITMDFVTGLPLTPSRKDAIWVVIDRLTKSAHFIQIQVDYSLDKLENLYVSEIVRLHGVPLSIISDRDPRFTFRFWKKLQEALGTKLSFSTTFHPQTDSQSERLIQVLEDMLRCCVLEFQSSWEKFLPLVEFAYNNSFQSSLKMAPYEALYESYRLALPSQLEKIHDVFHVSMLRRYRSDPSHVITPTEVEIQLDMTYSEEPIKILARKVKQLRNKSIALVKVLWQRHGIEEAT</sequence>
<dbReference type="InterPro" id="IPR021109">
    <property type="entry name" value="Peptidase_aspartic_dom_sf"/>
</dbReference>
<dbReference type="InterPro" id="IPR041577">
    <property type="entry name" value="RT_RNaseH_2"/>
</dbReference>
<dbReference type="GO" id="GO:0004519">
    <property type="term" value="F:endonuclease activity"/>
    <property type="evidence" value="ECO:0007669"/>
    <property type="project" value="UniProtKB-KW"/>
</dbReference>
<feature type="compositionally biased region" description="Basic and acidic residues" evidence="2">
    <location>
        <begin position="275"/>
        <end position="286"/>
    </location>
</feature>
<dbReference type="InterPro" id="IPR036397">
    <property type="entry name" value="RNaseH_sf"/>
</dbReference>
<dbReference type="PANTHER" id="PTHR37984">
    <property type="entry name" value="PROTEIN CBG26694"/>
    <property type="match status" value="1"/>
</dbReference>
<dbReference type="Pfam" id="PF00098">
    <property type="entry name" value="zf-CCHC"/>
    <property type="match status" value="1"/>
</dbReference>
<dbReference type="AlphaFoldDB" id="A0A5B6WZW2"/>
<name>A0A5B6WZW2_9ROSI</name>
<proteinExistence type="predicted"/>
<dbReference type="InterPro" id="IPR001878">
    <property type="entry name" value="Znf_CCHC"/>
</dbReference>
<evidence type="ECO:0000256" key="2">
    <source>
        <dbReference type="SAM" id="MobiDB-lite"/>
    </source>
</evidence>
<dbReference type="InterPro" id="IPR056924">
    <property type="entry name" value="SH3_Tf2-1"/>
</dbReference>
<dbReference type="Pfam" id="PF08284">
    <property type="entry name" value="RVP_2"/>
    <property type="match status" value="1"/>
</dbReference>
<dbReference type="SUPFAM" id="SSF56672">
    <property type="entry name" value="DNA/RNA polymerases"/>
    <property type="match status" value="1"/>
</dbReference>
<keyword evidence="6" id="KW-1185">Reference proteome</keyword>
<dbReference type="SUPFAM" id="SSF53098">
    <property type="entry name" value="Ribonuclease H-like"/>
    <property type="match status" value="1"/>
</dbReference>
<reference evidence="6" key="1">
    <citation type="journal article" date="2019" name="Plant Biotechnol. J.">
        <title>Genome sequencing of the Australian wild diploid species Gossypium australe highlights disease resistance and delayed gland morphogenesis.</title>
        <authorList>
            <person name="Cai Y."/>
            <person name="Cai X."/>
            <person name="Wang Q."/>
            <person name="Wang P."/>
            <person name="Zhang Y."/>
            <person name="Cai C."/>
            <person name="Xu Y."/>
            <person name="Wang K."/>
            <person name="Zhou Z."/>
            <person name="Wang C."/>
            <person name="Geng S."/>
            <person name="Li B."/>
            <person name="Dong Q."/>
            <person name="Hou Y."/>
            <person name="Wang H."/>
            <person name="Ai P."/>
            <person name="Liu Z."/>
            <person name="Yi F."/>
            <person name="Sun M."/>
            <person name="An G."/>
            <person name="Cheng J."/>
            <person name="Zhang Y."/>
            <person name="Shi Q."/>
            <person name="Xie Y."/>
            <person name="Shi X."/>
            <person name="Chang Y."/>
            <person name="Huang F."/>
            <person name="Chen Y."/>
            <person name="Hong S."/>
            <person name="Mi L."/>
            <person name="Sun Q."/>
            <person name="Zhang L."/>
            <person name="Zhou B."/>
            <person name="Peng R."/>
            <person name="Zhang X."/>
            <person name="Liu F."/>
        </authorList>
    </citation>
    <scope>NUCLEOTIDE SEQUENCE [LARGE SCALE GENOMIC DNA]</scope>
    <source>
        <strain evidence="6">cv. PA1801</strain>
    </source>
</reference>
<evidence type="ECO:0000259" key="4">
    <source>
        <dbReference type="PROSITE" id="PS50994"/>
    </source>
</evidence>
<dbReference type="PROSITE" id="PS50158">
    <property type="entry name" value="ZF_CCHC"/>
    <property type="match status" value="1"/>
</dbReference>
<dbReference type="PANTHER" id="PTHR37984:SF15">
    <property type="entry name" value="INTEGRASE CATALYTIC DOMAIN-CONTAINING PROTEIN"/>
    <property type="match status" value="1"/>
</dbReference>
<evidence type="ECO:0000259" key="3">
    <source>
        <dbReference type="PROSITE" id="PS50158"/>
    </source>
</evidence>
<dbReference type="PROSITE" id="PS50994">
    <property type="entry name" value="INTEGRASE"/>
    <property type="match status" value="1"/>
</dbReference>
<feature type="domain" description="CCHC-type" evidence="3">
    <location>
        <begin position="227"/>
        <end position="242"/>
    </location>
</feature>
<dbReference type="SMART" id="SM00343">
    <property type="entry name" value="ZnF_C2HC"/>
    <property type="match status" value="1"/>
</dbReference>
<gene>
    <name evidence="5" type="ORF">EPI10_030914</name>
</gene>
<feature type="region of interest" description="Disordered" evidence="2">
    <location>
        <begin position="1"/>
        <end position="23"/>
    </location>
</feature>
<keyword evidence="1" id="KW-0863">Zinc-finger</keyword>
<evidence type="ECO:0000313" key="5">
    <source>
        <dbReference type="EMBL" id="KAA3487058.1"/>
    </source>
</evidence>
<keyword evidence="1" id="KW-0479">Metal-binding</keyword>
<dbReference type="InterPro" id="IPR043502">
    <property type="entry name" value="DNA/RNA_pol_sf"/>
</dbReference>
<evidence type="ECO:0000313" key="6">
    <source>
        <dbReference type="Proteomes" id="UP000325315"/>
    </source>
</evidence>
<dbReference type="InterPro" id="IPR043128">
    <property type="entry name" value="Rev_trsase/Diguanyl_cyclase"/>
</dbReference>
<dbReference type="EMBL" id="SMMG02000001">
    <property type="protein sequence ID" value="KAA3487058.1"/>
    <property type="molecule type" value="Genomic_DNA"/>
</dbReference>
<dbReference type="Pfam" id="PF03732">
    <property type="entry name" value="Retrotrans_gag"/>
    <property type="match status" value="1"/>
</dbReference>
<dbReference type="Gene3D" id="2.40.70.10">
    <property type="entry name" value="Acid Proteases"/>
    <property type="match status" value="1"/>
</dbReference>
<dbReference type="Proteomes" id="UP000325315">
    <property type="component" value="Unassembled WGS sequence"/>
</dbReference>
<accession>A0A5B6WZW2</accession>
<dbReference type="Gene3D" id="3.10.10.10">
    <property type="entry name" value="HIV Type 1 Reverse Transcriptase, subunit A, domain 1"/>
    <property type="match status" value="1"/>
</dbReference>
<keyword evidence="1" id="KW-0862">Zinc</keyword>
<dbReference type="Gene3D" id="3.30.70.270">
    <property type="match status" value="2"/>
</dbReference>
<organism evidence="5 6">
    <name type="scientific">Gossypium australe</name>
    <dbReference type="NCBI Taxonomy" id="47621"/>
    <lineage>
        <taxon>Eukaryota</taxon>
        <taxon>Viridiplantae</taxon>
        <taxon>Streptophyta</taxon>
        <taxon>Embryophyta</taxon>
        <taxon>Tracheophyta</taxon>
        <taxon>Spermatophyta</taxon>
        <taxon>Magnoliopsida</taxon>
        <taxon>eudicotyledons</taxon>
        <taxon>Gunneridae</taxon>
        <taxon>Pentapetalae</taxon>
        <taxon>rosids</taxon>
        <taxon>malvids</taxon>
        <taxon>Malvales</taxon>
        <taxon>Malvaceae</taxon>
        <taxon>Malvoideae</taxon>
        <taxon>Gossypium</taxon>
    </lineage>
</organism>
<dbReference type="Gene3D" id="4.10.60.10">
    <property type="entry name" value="Zinc finger, CCHC-type"/>
    <property type="match status" value="1"/>
</dbReference>
<evidence type="ECO:0000256" key="1">
    <source>
        <dbReference type="PROSITE-ProRule" id="PRU00047"/>
    </source>
</evidence>
<feature type="domain" description="Integrase catalytic" evidence="4">
    <location>
        <begin position="826"/>
        <end position="993"/>
    </location>
</feature>
<dbReference type="CDD" id="cd00303">
    <property type="entry name" value="retropepsin_like"/>
    <property type="match status" value="1"/>
</dbReference>
<dbReference type="GO" id="GO:0015074">
    <property type="term" value="P:DNA integration"/>
    <property type="evidence" value="ECO:0007669"/>
    <property type="project" value="InterPro"/>
</dbReference>
<dbReference type="Pfam" id="PF24626">
    <property type="entry name" value="SH3_Tf2-1"/>
    <property type="match status" value="1"/>
</dbReference>
<feature type="region of interest" description="Disordered" evidence="2">
    <location>
        <begin position="247"/>
        <end position="286"/>
    </location>
</feature>
<dbReference type="InterPro" id="IPR001584">
    <property type="entry name" value="Integrase_cat-core"/>
</dbReference>
<dbReference type="InterPro" id="IPR012337">
    <property type="entry name" value="RNaseH-like_sf"/>
</dbReference>